<evidence type="ECO:0000259" key="2">
    <source>
        <dbReference type="Pfam" id="PF12545"/>
    </source>
</evidence>
<dbReference type="InterPro" id="IPR021026">
    <property type="entry name" value="Filamn_hemagglutn_DUF3739"/>
</dbReference>
<feature type="region of interest" description="Disordered" evidence="1">
    <location>
        <begin position="3384"/>
        <end position="3411"/>
    </location>
</feature>
<name>A0ABP9QKR7_9RHOO</name>
<comment type="caution">
    <text evidence="3">The sequence shown here is derived from an EMBL/GenBank/DDBJ whole genome shotgun (WGS) entry which is preliminary data.</text>
</comment>
<dbReference type="Proteomes" id="UP001500547">
    <property type="component" value="Unassembled WGS sequence"/>
</dbReference>
<reference evidence="4" key="1">
    <citation type="journal article" date="2019" name="Int. J. Syst. Evol. Microbiol.">
        <title>The Global Catalogue of Microorganisms (GCM) 10K type strain sequencing project: providing services to taxonomists for standard genome sequencing and annotation.</title>
        <authorList>
            <consortium name="The Broad Institute Genomics Platform"/>
            <consortium name="The Broad Institute Genome Sequencing Center for Infectious Disease"/>
            <person name="Wu L."/>
            <person name="Ma J."/>
        </authorList>
    </citation>
    <scope>NUCLEOTIDE SEQUENCE [LARGE SCALE GENOMIC DNA]</scope>
    <source>
        <strain evidence="4">JCM 18715</strain>
    </source>
</reference>
<keyword evidence="4" id="KW-1185">Reference proteome</keyword>
<protein>
    <recommendedName>
        <fullName evidence="2">DUF3739 domain-containing protein</fullName>
    </recommendedName>
</protein>
<organism evidence="3 4">
    <name type="scientific">Viridibacterium curvum</name>
    <dbReference type="NCBI Taxonomy" id="1101404"/>
    <lineage>
        <taxon>Bacteria</taxon>
        <taxon>Pseudomonadati</taxon>
        <taxon>Pseudomonadota</taxon>
        <taxon>Betaproteobacteria</taxon>
        <taxon>Rhodocyclales</taxon>
        <taxon>Rhodocyclaceae</taxon>
        <taxon>Viridibacterium</taxon>
    </lineage>
</organism>
<proteinExistence type="predicted"/>
<dbReference type="EMBL" id="BAABLD010000008">
    <property type="protein sequence ID" value="GAA5163580.1"/>
    <property type="molecule type" value="Genomic_DNA"/>
</dbReference>
<accession>A0ABP9QKR7</accession>
<feature type="region of interest" description="Disordered" evidence="1">
    <location>
        <begin position="3343"/>
        <end position="3372"/>
    </location>
</feature>
<evidence type="ECO:0000256" key="1">
    <source>
        <dbReference type="SAM" id="MobiDB-lite"/>
    </source>
</evidence>
<dbReference type="Pfam" id="PF12545">
    <property type="entry name" value="DUF3739"/>
    <property type="match status" value="1"/>
</dbReference>
<sequence>MADAGARIVMAKDAVIDVSGYKDVQVDGATRNQVSATLVSNELKDAPLQRSGVLYRETVQYNLLDAPTGKLAVADTSGVVASRATSLQERAATGGAVSFQSAGDVVLGAGSKVDVSGGAVEVSGATIATTQLLMGNKRVDITKASADVVYDGIATTERYVAAYTEGKNAGSVTVNARGHTVLDGALVAKTQAGTYQGTPATAPKGGTFILGNSLVPQPDLRIGSGASTLSPDFWKDALKSVVSSDSYNRVSANALSAGGFQSVTLYGQNITVESGSPLALRSGSSLSLRAVGGDVDIQDDVRGAGLAFDAQADQAGSSGGSVRLAAGKRIDATGLWINDYDSARNGAGVFSGTQQLDGGSIRLAASRFGSLQLGDGSSLDVSGGAKLGTTGTVSLGNAGSIALAGGSVSMSKASLRGEAMAYGTSRGKGGSLSISAAGIRINEAAVNAADLVLGTQLFTEGGFSKFALTATDFNAGIGAGTQLDLTRNVRMLQGDFRSVATGAAVSKLGAVKRLDSNLKDGASFSLVASFADKDSLVAGLVERGVVTVGDGASINAGNGGNISLSARRQLTLGGELKAQGGSVRLTMSQPATSGDDPGYVADQSIFLKDSARIDVSGTAIVTTNAAGLRQGEVLDGGSVTLDAQKGAIVAQQGAKINLDGSSATLDNATTRAAFNVASNAGSVNISSSTGIAFGALTTAKGGGANAAGGSISVNLSAEYDGDHAATVARTLTVGENLLQSGSSLATQLQAATPGTSLTTLFEGKPQGWVDAASLRTAGFDKVSLKSDDTLRFAGKVALSAAREVSLAGKIDVSSADVKINTSHASLGWLGHSKSNKLASDFVFSPVLGAGSLTVDAGLIDLYGGTMISGAAETTLRSKGDVRLSGTDRSVGTSGIVVDPNYSTGNLAVAGNLNIQAAQVYATTLSNFSVNVAPGGTLNISGTGVTPQVPMSAGSRLSLEADTINQGGVLRAPFGSIDLSARKTLNLQDGSLTSASGEGATIPFGTLVNGTDWTIQPDGGTARVITSAPTPSVALRGPTVEQSSKAKVDVSGGGDLQALEFVAGSGGSTNVLAQANTYAIIPGYSSAYAPADAGFDRQAGTQITLSASAGVPAGTYTLLPARYAMLPGAYKVTLVSGYQDAASSLQINQALGGTVVSARLSVAGTAVSDSRTTGVLVESREVTQKRSEFTEARASTFFAQQAAKNGTSLQQATQDGGQLIVAATDSIKLGGIIAMEGIKDADGKRRRNGMLDISLLASTLGSDGKPTADIVVGNSTVTPASGVKTLKVNEADIARVGAESIMIGGERKVDSSGSALTVTARGVRYNGATGLADAAGTKPAEVILAATNKLTVEAGSVIESAPADTTRPAMRNTTVVGDGALLRVAADNNVVTRTGAKGEQGTLIVQDNVQLKGASVQADATLDSQLAKNSAATAGAFTLGAKALTLGGSGSTTEGTRLTDTLLSSVAGSADKLTLRSYGGIAFDESFSLGATTPVKQLTLDAASLDWKGAGAGSVQITGTQLTLTNTTGNTATATSGSGSLQLNAVGNSADGSDAGTLKIGSGNMALRGFGDTTLAASRGVVLAGTGTTSAAGPLTVTAPVVTVESGTRKTLKTDGALTLASGGTASDALAAGAGGTLVLEGSTATVATQLVSRSGSIGVKASTGDVTVKATGSIDVSSRETNFDGSTQATNAGSIVLESGAGNVVTETGSVLDLRGRGTADAGSLTLNAAKGTVQLAGSQLASVSDEGKAAGATGGKLSVDVGSLASLDDLVKKTTSFEEQWQLRLRQGDLQLSAGNTLKSHNIGLYADAGNIRIGGTLDASGPSGGRIDLAARCALVDGIQQGGQIVLEKSAVLKALATSAGGRGGDVTLSVSGDDAANTKIEFEAGSLIDVRGNGGGADGSVTLNLPRTTDLAAYNPVVGTTAVVGEASVFTTPLTVTTAELIPVNATATGVLATAGTVSAAFVVADASIAGDASTWATNGTVTVDFVALVNNTLSGGRTSFSLNGSAPIPIKSSAASNAAANTLRAGGSYRLSFRKDGGGATYWLIESSITPVNAAGVTLLPVSSSGFTGLDGQIVYFTPSSDNFGGKAVNQLAGGVKLKTSALGVTTLLLADNGTLGTGALDAGTSYAARYDKTANRFYLLSTVGEHDTYRVTSSAVAGTPDSSVGIRFTPTVTNATGNVELQINELAGGRLYAADGVTPVSAGSLIAGTTYTASRLPDGTGYALRPNNYGQVAVSKAGSVSQVAFSVSDTSSLSGVSSLKLTINGGSAVTLLDANGVAMTPSALVAGKTYVASQQTDGSYRLLDESAWANTVPVVNNGVVLAGAPTVTLNAFKAYDISTVDAAALSKAQADNKAFDTWLPVIQGGLGSLDNGKLSVRPGVEFRSVGNMTLGSDINLASSTGGAPSWRYSGDVAGSLLLRAGGALQLNGSINDGFASATDVMPTDKQNGWNVGLVAGADLSAANAFAVTQGGGKDLVVTKLVRTGTGDIRLAAGGNIDLSSATATVYSAGRRAGAADGEMALSSATNKVWLAQDGGSVRFDASGDVVGRAIGSSPTDWLWRANAARASTDKAAATAVRHDYFNWTLGALGGGAVSVTAGGSVRDLSVALPRQSRFVFGADGKPTGVTALTRGNLSVQAGEDIRGGSYLVEQGTATLSAAGAVTAGTSGIRLYAADTRVAVNAGSGLTVASVQNAAALKQSINNTVVGLGYTAAWLDYSANSSLALKSASGSVTLTGGDFGSNDNEKGSVLPGTLKAVALGGNVSLGTGAYELRMYPAAQGQLEVFAEKDVPMANVSMVDANPAQLNSVINPSTSSTAVVSSALGRAATTFSDNGETRYGARNTSSTLNGSLHDGDAQSAKIVARTGDVTGRFIIAKPVEVSAGRDVTNLSLIAQNITGADVTSVTAGRDIRYTMNDWNSYAGTGSLPPTAEAAITVFGPGLLEVTSGRSIELANSAGIVSKGPGVNSYLPDTGASIRVVAGKPSSIDAAKFAETYLDAGSTPAFLALGKDEQITYATALLRERFISTYLVADSAYLAQWQAYAAERGLSADLTTPSAAQQRAFDRFRYQVLWAELSASGRDGSAIAADAKANPGKYGAADLTPEKLYGRGYKALDLMALGDSFGFNSSVRMLFSQIRTQSGGNVDVLVPGGSLDVGPTQAMAGFPQEFSASSDAAAVKLAREKFKLWNSKLGLVANQGDSHVFARDAINVNTSRWFAIDGGDLLGWTNYGDIDAGKGARSAVSGSSQRLDVDKLTGKVTLVDGGASSGSGIATIFNKPIITGGAVGLYATRGAVDAGEAGIRAAGDLTLTATVRGADFILAVGTGGGSTATPAAPAIATPAATNASDSKSATEAGTAAGEKPRERSSILTVEVVAADDDAPAAGKAECGNTAGKQKSAECSGDGKAR</sequence>
<gene>
    <name evidence="3" type="ORF">GCM10025770_15980</name>
</gene>
<feature type="domain" description="DUF3739" evidence="2">
    <location>
        <begin position="3224"/>
        <end position="3332"/>
    </location>
</feature>
<evidence type="ECO:0000313" key="3">
    <source>
        <dbReference type="EMBL" id="GAA5163580.1"/>
    </source>
</evidence>
<evidence type="ECO:0000313" key="4">
    <source>
        <dbReference type="Proteomes" id="UP001500547"/>
    </source>
</evidence>